<evidence type="ECO:0000259" key="5">
    <source>
        <dbReference type="Pfam" id="PF01258"/>
    </source>
</evidence>
<evidence type="ECO:0000313" key="6">
    <source>
        <dbReference type="EMBL" id="OGK37416.1"/>
    </source>
</evidence>
<dbReference type="PROSITE" id="PS51128">
    <property type="entry name" value="ZF_DKSA_2"/>
    <property type="match status" value="1"/>
</dbReference>
<sequence length="122" mass="14194">MAVKKIAKTFLEKQKKRLLKEKDSIMEHIIDLKADDPFSDPEYVNDNAAVDTEVREQNLHQVIEAEILSLQKRATDIDSTLEKIQKNRYGYCAKCNIPIKRARLELIPEAQYCVDCEMQLKK</sequence>
<feature type="domain" description="Zinc finger DksA/TraR C4-type" evidence="5">
    <location>
        <begin position="88"/>
        <end position="116"/>
    </location>
</feature>
<proteinExistence type="predicted"/>
<keyword evidence="2" id="KW-0863">Zinc-finger</keyword>
<comment type="caution">
    <text evidence="6">The sequence shown here is derived from an EMBL/GenBank/DDBJ whole genome shotgun (WGS) entry which is preliminary data.</text>
</comment>
<gene>
    <name evidence="6" type="ORF">A3F03_04200</name>
</gene>
<dbReference type="Gene3D" id="1.20.120.910">
    <property type="entry name" value="DksA, coiled-coil domain"/>
    <property type="match status" value="1"/>
</dbReference>
<dbReference type="Pfam" id="PF01258">
    <property type="entry name" value="zf-dskA_traR"/>
    <property type="match status" value="1"/>
</dbReference>
<keyword evidence="3" id="KW-0862">Zinc</keyword>
<dbReference type="EMBL" id="MGAC01000042">
    <property type="protein sequence ID" value="OGK37416.1"/>
    <property type="molecule type" value="Genomic_DNA"/>
</dbReference>
<evidence type="ECO:0000313" key="7">
    <source>
        <dbReference type="Proteomes" id="UP000176803"/>
    </source>
</evidence>
<accession>A0A1F7I213</accession>
<evidence type="ECO:0000256" key="1">
    <source>
        <dbReference type="ARBA" id="ARBA00022723"/>
    </source>
</evidence>
<dbReference type="PANTHER" id="PTHR33823">
    <property type="entry name" value="RNA POLYMERASE-BINDING TRANSCRIPTION FACTOR DKSA-RELATED"/>
    <property type="match status" value="1"/>
</dbReference>
<evidence type="ECO:0000256" key="3">
    <source>
        <dbReference type="ARBA" id="ARBA00022833"/>
    </source>
</evidence>
<evidence type="ECO:0000256" key="2">
    <source>
        <dbReference type="ARBA" id="ARBA00022771"/>
    </source>
</evidence>
<feature type="zinc finger region" description="dksA C4-type" evidence="4">
    <location>
        <begin position="92"/>
        <end position="116"/>
    </location>
</feature>
<dbReference type="AlphaFoldDB" id="A0A1F7I213"/>
<protein>
    <recommendedName>
        <fullName evidence="5">Zinc finger DksA/TraR C4-type domain-containing protein</fullName>
    </recommendedName>
</protein>
<dbReference type="GO" id="GO:0008270">
    <property type="term" value="F:zinc ion binding"/>
    <property type="evidence" value="ECO:0007669"/>
    <property type="project" value="UniProtKB-KW"/>
</dbReference>
<name>A0A1F7I213_9BACT</name>
<dbReference type="Proteomes" id="UP000176803">
    <property type="component" value="Unassembled WGS sequence"/>
</dbReference>
<dbReference type="PANTHER" id="PTHR33823:SF4">
    <property type="entry name" value="GENERAL STRESS PROTEIN 16O"/>
    <property type="match status" value="1"/>
</dbReference>
<evidence type="ECO:0000256" key="4">
    <source>
        <dbReference type="PROSITE-ProRule" id="PRU00510"/>
    </source>
</evidence>
<organism evidence="6 7">
    <name type="scientific">Candidatus Roizmanbacteria bacterium RIFCSPHIGHO2_12_FULL_41_11</name>
    <dbReference type="NCBI Taxonomy" id="1802052"/>
    <lineage>
        <taxon>Bacteria</taxon>
        <taxon>Candidatus Roizmaniibacteriota</taxon>
    </lineage>
</organism>
<reference evidence="6 7" key="1">
    <citation type="journal article" date="2016" name="Nat. Commun.">
        <title>Thousands of microbial genomes shed light on interconnected biogeochemical processes in an aquifer system.</title>
        <authorList>
            <person name="Anantharaman K."/>
            <person name="Brown C.T."/>
            <person name="Hug L.A."/>
            <person name="Sharon I."/>
            <person name="Castelle C.J."/>
            <person name="Probst A.J."/>
            <person name="Thomas B.C."/>
            <person name="Singh A."/>
            <person name="Wilkins M.J."/>
            <person name="Karaoz U."/>
            <person name="Brodie E.L."/>
            <person name="Williams K.H."/>
            <person name="Hubbard S.S."/>
            <person name="Banfield J.F."/>
        </authorList>
    </citation>
    <scope>NUCLEOTIDE SEQUENCE [LARGE SCALE GENOMIC DNA]</scope>
</reference>
<dbReference type="InterPro" id="IPR000962">
    <property type="entry name" value="Znf_DskA_TraR"/>
</dbReference>
<keyword evidence="1" id="KW-0479">Metal-binding</keyword>
<dbReference type="SUPFAM" id="SSF57716">
    <property type="entry name" value="Glucocorticoid receptor-like (DNA-binding domain)"/>
    <property type="match status" value="1"/>
</dbReference>